<dbReference type="EMBL" id="CAJNOJ010000541">
    <property type="protein sequence ID" value="CAF1480044.1"/>
    <property type="molecule type" value="Genomic_DNA"/>
</dbReference>
<name>A0A815RVG2_ADIRI</name>
<accession>A0A815RVG2</accession>
<dbReference type="AlphaFoldDB" id="A0A815RVG2"/>
<reference evidence="1" key="1">
    <citation type="submission" date="2021-02" db="EMBL/GenBank/DDBJ databases">
        <authorList>
            <person name="Nowell W R."/>
        </authorList>
    </citation>
    <scope>NUCLEOTIDE SEQUENCE</scope>
</reference>
<sequence>MLLSGSHSVFRQHYFREKDWGNQQNHQSENISYSRTCVNVLYRVKTNLLVLFLFVKIHIVPEQTNLLVLLGHFTDNVTECCCWFIHHLQRWKR</sequence>
<comment type="caution">
    <text evidence="1">The sequence shown here is derived from an EMBL/GenBank/DDBJ whole genome shotgun (WGS) entry which is preliminary data.</text>
</comment>
<organism evidence="1 2">
    <name type="scientific">Adineta ricciae</name>
    <name type="common">Rotifer</name>
    <dbReference type="NCBI Taxonomy" id="249248"/>
    <lineage>
        <taxon>Eukaryota</taxon>
        <taxon>Metazoa</taxon>
        <taxon>Spiralia</taxon>
        <taxon>Gnathifera</taxon>
        <taxon>Rotifera</taxon>
        <taxon>Eurotatoria</taxon>
        <taxon>Bdelloidea</taxon>
        <taxon>Adinetida</taxon>
        <taxon>Adinetidae</taxon>
        <taxon>Adineta</taxon>
    </lineage>
</organism>
<evidence type="ECO:0000313" key="1">
    <source>
        <dbReference type="EMBL" id="CAF1480044.1"/>
    </source>
</evidence>
<evidence type="ECO:0000313" key="2">
    <source>
        <dbReference type="Proteomes" id="UP000663852"/>
    </source>
</evidence>
<gene>
    <name evidence="1" type="ORF">EDS130_LOCUS41381</name>
</gene>
<protein>
    <submittedName>
        <fullName evidence="1">Uncharacterized protein</fullName>
    </submittedName>
</protein>
<proteinExistence type="predicted"/>
<dbReference type="Proteomes" id="UP000663852">
    <property type="component" value="Unassembled WGS sequence"/>
</dbReference>